<feature type="compositionally biased region" description="Polar residues" evidence="1">
    <location>
        <begin position="238"/>
        <end position="250"/>
    </location>
</feature>
<evidence type="ECO:0000313" key="4">
    <source>
        <dbReference type="Proteomes" id="UP001260872"/>
    </source>
</evidence>
<keyword evidence="4" id="KW-1185">Reference proteome</keyword>
<sequence>MTKHMTSSQALLVNLLGPLGSSANWLRDVLRLLLDRQDIAEVTRWDIEFAPPSRNDYLGDMTRLDAFIRFRTSQGTEGVVLELKYTDRFSSRRLDLAGNRRYAELQASSGLWHDPLQAFLDQEVGQLLRCHALGTRILQVDERVWTPATLLLISHPDDVTAPTVLNRYRSRLEDATRAVHVGLDHVLHAALSSAPTDVDADTVHSLQLRYLDHAASEALWLEHLEKANTTRTRRRHPLTQQQVDEVTTVL</sequence>
<comment type="caution">
    <text evidence="3">The sequence shown here is derived from an EMBL/GenBank/DDBJ whole genome shotgun (WGS) entry which is preliminary data.</text>
</comment>
<feature type="region of interest" description="Disordered" evidence="1">
    <location>
        <begin position="231"/>
        <end position="250"/>
    </location>
</feature>
<feature type="domain" description="PD-(D/E)XK nuclease-like" evidence="2">
    <location>
        <begin position="2"/>
        <end position="212"/>
    </location>
</feature>
<reference evidence="4" key="1">
    <citation type="submission" date="2023-07" db="EMBL/GenBank/DDBJ databases">
        <title>Description of three actinobacteria isolated from air of manufacturing shop in a pharmaceutical factory.</title>
        <authorList>
            <person name="Zhang D.-F."/>
        </authorList>
    </citation>
    <scope>NUCLEOTIDE SEQUENCE [LARGE SCALE GENOMIC DNA]</scope>
    <source>
        <strain evidence="4">CCTCC AB 207010</strain>
    </source>
</reference>
<proteinExistence type="predicted"/>
<accession>A0ABU1FV74</accession>
<dbReference type="Pfam" id="PF20796">
    <property type="entry name" value="PDDEXK_13"/>
    <property type="match status" value="1"/>
</dbReference>
<evidence type="ECO:0000256" key="1">
    <source>
        <dbReference type="SAM" id="MobiDB-lite"/>
    </source>
</evidence>
<evidence type="ECO:0000259" key="2">
    <source>
        <dbReference type="Pfam" id="PF20796"/>
    </source>
</evidence>
<evidence type="ECO:0000313" key="3">
    <source>
        <dbReference type="EMBL" id="MDR5712061.1"/>
    </source>
</evidence>
<name>A0ABU1FV74_9MICC</name>
<dbReference type="EMBL" id="JAVKGT010000017">
    <property type="protein sequence ID" value="MDR5712061.1"/>
    <property type="molecule type" value="Genomic_DNA"/>
</dbReference>
<protein>
    <recommendedName>
        <fullName evidence="2">PD-(D/E)XK nuclease-like domain-containing protein</fullName>
    </recommendedName>
</protein>
<organism evidence="3 4">
    <name type="scientific">Nesterenkonia flava</name>
    <dbReference type="NCBI Taxonomy" id="469799"/>
    <lineage>
        <taxon>Bacteria</taxon>
        <taxon>Bacillati</taxon>
        <taxon>Actinomycetota</taxon>
        <taxon>Actinomycetes</taxon>
        <taxon>Micrococcales</taxon>
        <taxon>Micrococcaceae</taxon>
        <taxon>Nesterenkonia</taxon>
    </lineage>
</organism>
<dbReference type="Proteomes" id="UP001260872">
    <property type="component" value="Unassembled WGS sequence"/>
</dbReference>
<dbReference type="InterPro" id="IPR048822">
    <property type="entry name" value="PDDEXK_13"/>
</dbReference>
<gene>
    <name evidence="3" type="ORF">RH857_07955</name>
</gene>